<evidence type="ECO:0000313" key="1">
    <source>
        <dbReference type="EMBL" id="GFH15611.1"/>
    </source>
</evidence>
<comment type="caution">
    <text evidence="1">The sequence shown here is derived from an EMBL/GenBank/DDBJ whole genome shotgun (WGS) entry which is preliminary data.</text>
</comment>
<dbReference type="AlphaFoldDB" id="A0A699Z0S7"/>
<proteinExistence type="predicted"/>
<dbReference type="PANTHER" id="PTHR42755">
    <property type="entry name" value="3-DEOXY-MANNO-OCTULOSONATE CYTIDYLYLTRANSFERASE"/>
    <property type="match status" value="1"/>
</dbReference>
<sequence length="89" mass="9676">LAGRPCWLAAHTEAGEEEVVAELHAALAPHLPGLLTLVLPSGQERCAAVLEVFRGQGLATARWSDKPRSYSSLDVLLVDELEQLSLIYR</sequence>
<name>A0A699Z0S7_HAELA</name>
<dbReference type="GO" id="GO:0005886">
    <property type="term" value="C:plasma membrane"/>
    <property type="evidence" value="ECO:0007669"/>
    <property type="project" value="TreeGrafter"/>
</dbReference>
<reference evidence="1 2" key="1">
    <citation type="submission" date="2020-02" db="EMBL/GenBank/DDBJ databases">
        <title>Draft genome sequence of Haematococcus lacustris strain NIES-144.</title>
        <authorList>
            <person name="Morimoto D."/>
            <person name="Nakagawa S."/>
            <person name="Yoshida T."/>
            <person name="Sawayama S."/>
        </authorList>
    </citation>
    <scope>NUCLEOTIDE SEQUENCE [LARGE SCALE GENOMIC DNA]</scope>
    <source>
        <strain evidence="1 2">NIES-144</strain>
    </source>
</reference>
<dbReference type="GO" id="GO:0016740">
    <property type="term" value="F:transferase activity"/>
    <property type="evidence" value="ECO:0007669"/>
    <property type="project" value="UniProtKB-KW"/>
</dbReference>
<keyword evidence="1" id="KW-0808">Transferase</keyword>
<dbReference type="Gene3D" id="3.40.50.2000">
    <property type="entry name" value="Glycogen Phosphorylase B"/>
    <property type="match status" value="1"/>
</dbReference>
<dbReference type="PANTHER" id="PTHR42755:SF1">
    <property type="entry name" value="3-DEOXY-D-MANNO-OCTULOSONIC ACID TRANSFERASE, MITOCHONDRIAL-RELATED"/>
    <property type="match status" value="1"/>
</dbReference>
<keyword evidence="2" id="KW-1185">Reference proteome</keyword>
<protein>
    <submittedName>
        <fullName evidence="1">Lipid IV(A) 3-deoxy-D-manno-octulosonic acid transferase</fullName>
    </submittedName>
</protein>
<feature type="non-terminal residue" evidence="1">
    <location>
        <position position="1"/>
    </location>
</feature>
<dbReference type="InterPro" id="IPR039901">
    <property type="entry name" value="Kdotransferase"/>
</dbReference>
<gene>
    <name evidence="1" type="ORF">HaLaN_11864</name>
</gene>
<organism evidence="1 2">
    <name type="scientific">Haematococcus lacustris</name>
    <name type="common">Green alga</name>
    <name type="synonym">Haematococcus pluvialis</name>
    <dbReference type="NCBI Taxonomy" id="44745"/>
    <lineage>
        <taxon>Eukaryota</taxon>
        <taxon>Viridiplantae</taxon>
        <taxon>Chlorophyta</taxon>
        <taxon>core chlorophytes</taxon>
        <taxon>Chlorophyceae</taxon>
        <taxon>CS clade</taxon>
        <taxon>Chlamydomonadales</taxon>
        <taxon>Haematococcaceae</taxon>
        <taxon>Haematococcus</taxon>
    </lineage>
</organism>
<dbReference type="Proteomes" id="UP000485058">
    <property type="component" value="Unassembled WGS sequence"/>
</dbReference>
<evidence type="ECO:0000313" key="2">
    <source>
        <dbReference type="Proteomes" id="UP000485058"/>
    </source>
</evidence>
<dbReference type="EMBL" id="BLLF01000874">
    <property type="protein sequence ID" value="GFH15611.1"/>
    <property type="molecule type" value="Genomic_DNA"/>
</dbReference>
<accession>A0A699Z0S7</accession>
<dbReference type="GO" id="GO:0009245">
    <property type="term" value="P:lipid A biosynthetic process"/>
    <property type="evidence" value="ECO:0007669"/>
    <property type="project" value="TreeGrafter"/>
</dbReference>